<dbReference type="InterPro" id="IPR003593">
    <property type="entry name" value="AAA+_ATPase"/>
</dbReference>
<evidence type="ECO:0000256" key="2">
    <source>
        <dbReference type="ARBA" id="ARBA00022741"/>
    </source>
</evidence>
<keyword evidence="5" id="KW-1185">Reference proteome</keyword>
<keyword evidence="4" id="KW-0378">Hydrolase</keyword>
<dbReference type="InterPro" id="IPR050166">
    <property type="entry name" value="ABC_transporter_ATP-bind"/>
</dbReference>
<dbReference type="CDD" id="cd03293">
    <property type="entry name" value="ABC_NrtD_SsuB_transporters"/>
    <property type="match status" value="1"/>
</dbReference>
<dbReference type="InterPro" id="IPR017871">
    <property type="entry name" value="ABC_transporter-like_CS"/>
</dbReference>
<dbReference type="PANTHER" id="PTHR42788">
    <property type="entry name" value="TAURINE IMPORT ATP-BINDING PROTEIN-RELATED"/>
    <property type="match status" value="1"/>
</dbReference>
<dbReference type="GO" id="GO:0016887">
    <property type="term" value="F:ATP hydrolysis activity"/>
    <property type="evidence" value="ECO:0007669"/>
    <property type="project" value="InterPro"/>
</dbReference>
<evidence type="ECO:0000313" key="4">
    <source>
        <dbReference type="EMBL" id="KZX20649.1"/>
    </source>
</evidence>
<dbReference type="PROSITE" id="PS00211">
    <property type="entry name" value="ABC_TRANSPORTER_1"/>
    <property type="match status" value="1"/>
</dbReference>
<evidence type="ECO:0000313" key="5">
    <source>
        <dbReference type="Proteomes" id="UP000076717"/>
    </source>
</evidence>
<comment type="caution">
    <text evidence="4">The sequence shown here is derived from an EMBL/GenBank/DDBJ whole genome shotgun (WGS) entry which is preliminary data.</text>
</comment>
<dbReference type="AlphaFoldDB" id="A0A162GG95"/>
<gene>
    <name evidence="4" type="primary">ssuB_2</name>
    <name evidence="4" type="ORF">ACH61_02244</name>
</gene>
<dbReference type="PATRIC" id="fig|1671680.3.peg.2389"/>
<name>A0A162GG95_9MICO</name>
<dbReference type="PROSITE" id="PS50893">
    <property type="entry name" value="ABC_TRANSPORTER_2"/>
    <property type="match status" value="1"/>
</dbReference>
<dbReference type="SMART" id="SM00382">
    <property type="entry name" value="AAA"/>
    <property type="match status" value="1"/>
</dbReference>
<reference evidence="4 5" key="1">
    <citation type="submission" date="2015-08" db="EMBL/GenBank/DDBJ databases">
        <title>Draft Genome Sequence of Rathayibacter sp. Strain VKM Ac-2596 Isolated from Leaf Gall Induced by Plant-Parasitic Nematodes.</title>
        <authorList>
            <person name="Vasilenko O.V."/>
            <person name="Starodumova I.P."/>
            <person name="Tarlachkov S.V."/>
            <person name="Dorofeeva L.V."/>
            <person name="Evtushenko L.I."/>
        </authorList>
    </citation>
    <scope>NUCLEOTIDE SEQUENCE [LARGE SCALE GENOMIC DNA]</scope>
    <source>
        <strain evidence="4 5">VKM Ac-2596</strain>
    </source>
</reference>
<keyword evidence="3 4" id="KW-0067">ATP-binding</keyword>
<dbReference type="InterPro" id="IPR027417">
    <property type="entry name" value="P-loop_NTPase"/>
</dbReference>
<dbReference type="Proteomes" id="UP000076717">
    <property type="component" value="Unassembled WGS sequence"/>
</dbReference>
<evidence type="ECO:0000256" key="3">
    <source>
        <dbReference type="ARBA" id="ARBA00022840"/>
    </source>
</evidence>
<dbReference type="EC" id="3.6.3.-" evidence="4"/>
<evidence type="ECO:0000256" key="1">
    <source>
        <dbReference type="ARBA" id="ARBA00022448"/>
    </source>
</evidence>
<dbReference type="Gene3D" id="3.40.50.300">
    <property type="entry name" value="P-loop containing nucleotide triphosphate hydrolases"/>
    <property type="match status" value="1"/>
</dbReference>
<accession>A0A162GG95</accession>
<keyword evidence="1" id="KW-0813">Transport</keyword>
<dbReference type="GO" id="GO:0005524">
    <property type="term" value="F:ATP binding"/>
    <property type="evidence" value="ECO:0007669"/>
    <property type="project" value="UniProtKB-KW"/>
</dbReference>
<proteinExistence type="predicted"/>
<dbReference type="EMBL" id="LIIN01000082">
    <property type="protein sequence ID" value="KZX20649.1"/>
    <property type="molecule type" value="Genomic_DNA"/>
</dbReference>
<dbReference type="InterPro" id="IPR003439">
    <property type="entry name" value="ABC_transporter-like_ATP-bd"/>
</dbReference>
<sequence>MTDTTDAGTLRDQGAGGTGIQIHGLSKTFRMGSRSVAALQDTDLHTDQGSFLALLGPSGCGKSTILRILAGLEEPTAGSIRVDGRTPQELRRDNKLGIAFQDHALLPWRSVTANIRLPFEIAGSPVDQSYIDELIDLVGLRGFEKAKPAQLSGGMRQRVSIARCLILKPEVLLLDEPFGALDDMTRQKLNLELLRIWTEKPATTLLVTHGISEAIFLSDRVAVMSPRPGRVKEIIDIDLPRPRTPEMQRTPEFHAYVDQASELLFGDGGAAADDH</sequence>
<protein>
    <submittedName>
        <fullName evidence="4">Aliphatic sulfonates import ATP-binding protein SsuB</fullName>
        <ecNumber evidence="4">3.6.3.-</ecNumber>
    </submittedName>
</protein>
<keyword evidence="2" id="KW-0547">Nucleotide-binding</keyword>
<dbReference type="Pfam" id="PF00005">
    <property type="entry name" value="ABC_tran"/>
    <property type="match status" value="1"/>
</dbReference>
<dbReference type="PANTHER" id="PTHR42788:SF13">
    <property type="entry name" value="ALIPHATIC SULFONATES IMPORT ATP-BINDING PROTEIN SSUB"/>
    <property type="match status" value="1"/>
</dbReference>
<organism evidence="4 5">
    <name type="scientific">Rathayibacter tanaceti</name>
    <dbReference type="NCBI Taxonomy" id="1671680"/>
    <lineage>
        <taxon>Bacteria</taxon>
        <taxon>Bacillati</taxon>
        <taxon>Actinomycetota</taxon>
        <taxon>Actinomycetes</taxon>
        <taxon>Micrococcales</taxon>
        <taxon>Microbacteriaceae</taxon>
        <taxon>Rathayibacter</taxon>
    </lineage>
</organism>
<dbReference type="SUPFAM" id="SSF52540">
    <property type="entry name" value="P-loop containing nucleoside triphosphate hydrolases"/>
    <property type="match status" value="1"/>
</dbReference>